<feature type="non-terminal residue" evidence="1">
    <location>
        <position position="35"/>
    </location>
</feature>
<dbReference type="EMBL" id="CAJNOK010056627">
    <property type="protein sequence ID" value="CAF1623598.1"/>
    <property type="molecule type" value="Genomic_DNA"/>
</dbReference>
<organism evidence="1 3">
    <name type="scientific">Didymodactylos carnosus</name>
    <dbReference type="NCBI Taxonomy" id="1234261"/>
    <lineage>
        <taxon>Eukaryota</taxon>
        <taxon>Metazoa</taxon>
        <taxon>Spiralia</taxon>
        <taxon>Gnathifera</taxon>
        <taxon>Rotifera</taxon>
        <taxon>Eurotatoria</taxon>
        <taxon>Bdelloidea</taxon>
        <taxon>Philodinida</taxon>
        <taxon>Philodinidae</taxon>
        <taxon>Didymodactylos</taxon>
    </lineage>
</organism>
<evidence type="ECO:0000313" key="1">
    <source>
        <dbReference type="EMBL" id="CAF1623598.1"/>
    </source>
</evidence>
<gene>
    <name evidence="1" type="ORF">OVA965_LOCUS43337</name>
    <name evidence="2" type="ORF">TMI583_LOCUS45549</name>
</gene>
<accession>A0A8S2G3K4</accession>
<dbReference type="EMBL" id="CAJOBA010081673">
    <property type="protein sequence ID" value="CAF4444697.1"/>
    <property type="molecule type" value="Genomic_DNA"/>
</dbReference>
<comment type="caution">
    <text evidence="1">The sequence shown here is derived from an EMBL/GenBank/DDBJ whole genome shotgun (WGS) entry which is preliminary data.</text>
</comment>
<reference evidence="1" key="1">
    <citation type="submission" date="2021-02" db="EMBL/GenBank/DDBJ databases">
        <authorList>
            <person name="Nowell W R."/>
        </authorList>
    </citation>
    <scope>NUCLEOTIDE SEQUENCE</scope>
</reference>
<protein>
    <submittedName>
        <fullName evidence="1">Uncharacterized protein</fullName>
    </submittedName>
</protein>
<sequence length="35" mass="3937">MASEQDKLNIDGIIGRLLEFRGAKPNKNVHLSENE</sequence>
<name>A0A8S2G3K4_9BILA</name>
<dbReference type="Proteomes" id="UP000682733">
    <property type="component" value="Unassembled WGS sequence"/>
</dbReference>
<proteinExistence type="predicted"/>
<dbReference type="Proteomes" id="UP000677228">
    <property type="component" value="Unassembled WGS sequence"/>
</dbReference>
<evidence type="ECO:0000313" key="3">
    <source>
        <dbReference type="Proteomes" id="UP000677228"/>
    </source>
</evidence>
<evidence type="ECO:0000313" key="2">
    <source>
        <dbReference type="EMBL" id="CAF4444697.1"/>
    </source>
</evidence>
<dbReference type="AlphaFoldDB" id="A0A8S2G3K4"/>